<accession>A0ABQ3VLG9</accession>
<dbReference type="CDD" id="cd11036">
    <property type="entry name" value="AknT-like"/>
    <property type="match status" value="1"/>
</dbReference>
<dbReference type="InterPro" id="IPR017972">
    <property type="entry name" value="Cyt_P450_CS"/>
</dbReference>
<dbReference type="InterPro" id="IPR036396">
    <property type="entry name" value="Cyt_P450_sf"/>
</dbReference>
<evidence type="ECO:0000256" key="2">
    <source>
        <dbReference type="RuleBase" id="RU000461"/>
    </source>
</evidence>
<reference evidence="3 4" key="1">
    <citation type="journal article" date="2021" name="Int. J. Syst. Evol. Microbiol.">
        <title>Reticulibacter mediterranei gen. nov., sp. nov., within the new family Reticulibacteraceae fam. nov., and Ktedonospora formicarum gen. nov., sp. nov., Ktedonobacter robiniae sp. nov., Dictyobacter formicarum sp. nov. and Dictyobacter arantiisoli sp. nov., belonging to the class Ktedonobacteria.</title>
        <authorList>
            <person name="Yabe S."/>
            <person name="Zheng Y."/>
            <person name="Wang C.M."/>
            <person name="Sakai Y."/>
            <person name="Abe K."/>
            <person name="Yokota A."/>
            <person name="Donadio S."/>
            <person name="Cavaletti L."/>
            <person name="Monciardini P."/>
        </authorList>
    </citation>
    <scope>NUCLEOTIDE SEQUENCE [LARGE SCALE GENOMIC DNA]</scope>
    <source>
        <strain evidence="3 4">SOSP1-9</strain>
    </source>
</reference>
<keyword evidence="2" id="KW-0479">Metal-binding</keyword>
<comment type="caution">
    <text evidence="3">The sequence shown here is derived from an EMBL/GenBank/DDBJ whole genome shotgun (WGS) entry which is preliminary data.</text>
</comment>
<dbReference type="InterPro" id="IPR001128">
    <property type="entry name" value="Cyt_P450"/>
</dbReference>
<evidence type="ECO:0000313" key="4">
    <source>
        <dbReference type="Proteomes" id="UP000635565"/>
    </source>
</evidence>
<dbReference type="SUPFAM" id="SSF48264">
    <property type="entry name" value="Cytochrome P450"/>
    <property type="match status" value="1"/>
</dbReference>
<evidence type="ECO:0008006" key="5">
    <source>
        <dbReference type="Google" id="ProtNLM"/>
    </source>
</evidence>
<evidence type="ECO:0000313" key="3">
    <source>
        <dbReference type="EMBL" id="GHO87065.1"/>
    </source>
</evidence>
<comment type="similarity">
    <text evidence="1 2">Belongs to the cytochrome P450 family.</text>
</comment>
<sequence>MRDLFHSLLSSQQVGRSAGLLATLAEEAKQVGCEETEVIVANGIGFLSQAYEATAGLIGNTIVALASHRTVREQVRADPSLFRSVIKEVLRYDPPIQNTRRFLAQDGRVANQEMKEGDVVLVVLAAANRDPLANPNPEQFDIFRKDRHIFTFGAGPHICPGETLATMIASAGVEQLTASGVDLEQLARTVIYRSSVNARIALLATKEDA</sequence>
<dbReference type="InterPro" id="IPR002397">
    <property type="entry name" value="Cyt_P450_B"/>
</dbReference>
<keyword evidence="2" id="KW-0560">Oxidoreductase</keyword>
<keyword evidence="2" id="KW-0349">Heme</keyword>
<keyword evidence="4" id="KW-1185">Reference proteome</keyword>
<dbReference type="PROSITE" id="PS00086">
    <property type="entry name" value="CYTOCHROME_P450"/>
    <property type="match status" value="1"/>
</dbReference>
<dbReference type="PANTHER" id="PTHR46696">
    <property type="entry name" value="P450, PUTATIVE (EUROFUNG)-RELATED"/>
    <property type="match status" value="1"/>
</dbReference>
<protein>
    <recommendedName>
        <fullName evidence="5">Cytochrome P450</fullName>
    </recommendedName>
</protein>
<dbReference type="PRINTS" id="PR00359">
    <property type="entry name" value="BP450"/>
</dbReference>
<gene>
    <name evidence="3" type="ORF">KSZ_50710</name>
</gene>
<organism evidence="3 4">
    <name type="scientific">Dictyobacter formicarum</name>
    <dbReference type="NCBI Taxonomy" id="2778368"/>
    <lineage>
        <taxon>Bacteria</taxon>
        <taxon>Bacillati</taxon>
        <taxon>Chloroflexota</taxon>
        <taxon>Ktedonobacteria</taxon>
        <taxon>Ktedonobacterales</taxon>
        <taxon>Dictyobacteraceae</taxon>
        <taxon>Dictyobacter</taxon>
    </lineage>
</organism>
<keyword evidence="2" id="KW-0408">Iron</keyword>
<dbReference type="Proteomes" id="UP000635565">
    <property type="component" value="Unassembled WGS sequence"/>
</dbReference>
<name>A0ABQ3VLG9_9CHLR</name>
<dbReference type="Pfam" id="PF00067">
    <property type="entry name" value="p450"/>
    <property type="match status" value="1"/>
</dbReference>
<proteinExistence type="inferred from homology"/>
<keyword evidence="2" id="KW-0503">Monooxygenase</keyword>
<evidence type="ECO:0000256" key="1">
    <source>
        <dbReference type="ARBA" id="ARBA00010617"/>
    </source>
</evidence>
<dbReference type="EMBL" id="BNJJ01000015">
    <property type="protein sequence ID" value="GHO87065.1"/>
    <property type="molecule type" value="Genomic_DNA"/>
</dbReference>
<dbReference type="Gene3D" id="1.10.630.10">
    <property type="entry name" value="Cytochrome P450"/>
    <property type="match status" value="1"/>
</dbReference>
<dbReference type="PANTHER" id="PTHR46696:SF1">
    <property type="entry name" value="CYTOCHROME P450 YJIB-RELATED"/>
    <property type="match status" value="1"/>
</dbReference>